<comment type="caution">
    <text evidence="2">The sequence shown here is derived from an EMBL/GenBank/DDBJ whole genome shotgun (WGS) entry which is preliminary data.</text>
</comment>
<feature type="transmembrane region" description="Helical" evidence="1">
    <location>
        <begin position="79"/>
        <end position="103"/>
    </location>
</feature>
<dbReference type="EMBL" id="BAAALD010000056">
    <property type="protein sequence ID" value="GAA1102154.1"/>
    <property type="molecule type" value="Genomic_DNA"/>
</dbReference>
<keyword evidence="1" id="KW-0472">Membrane</keyword>
<feature type="transmembrane region" description="Helical" evidence="1">
    <location>
        <begin position="20"/>
        <end position="41"/>
    </location>
</feature>
<evidence type="ECO:0000313" key="3">
    <source>
        <dbReference type="Proteomes" id="UP001499987"/>
    </source>
</evidence>
<feature type="transmembrane region" description="Helical" evidence="1">
    <location>
        <begin position="124"/>
        <end position="144"/>
    </location>
</feature>
<protein>
    <submittedName>
        <fullName evidence="2">Uncharacterized protein</fullName>
    </submittedName>
</protein>
<organism evidence="2 3">
    <name type="scientific">Kitasatospora arboriphila</name>
    <dbReference type="NCBI Taxonomy" id="258052"/>
    <lineage>
        <taxon>Bacteria</taxon>
        <taxon>Bacillati</taxon>
        <taxon>Actinomycetota</taxon>
        <taxon>Actinomycetes</taxon>
        <taxon>Kitasatosporales</taxon>
        <taxon>Streptomycetaceae</taxon>
        <taxon>Kitasatospora</taxon>
    </lineage>
</organism>
<reference evidence="2 3" key="1">
    <citation type="journal article" date="2019" name="Int. J. Syst. Evol. Microbiol.">
        <title>The Global Catalogue of Microorganisms (GCM) 10K type strain sequencing project: providing services to taxonomists for standard genome sequencing and annotation.</title>
        <authorList>
            <consortium name="The Broad Institute Genomics Platform"/>
            <consortium name="The Broad Institute Genome Sequencing Center for Infectious Disease"/>
            <person name="Wu L."/>
            <person name="Ma J."/>
        </authorList>
    </citation>
    <scope>NUCLEOTIDE SEQUENCE [LARGE SCALE GENOMIC DNA]</scope>
    <source>
        <strain evidence="2 3">JCM 13002</strain>
    </source>
</reference>
<gene>
    <name evidence="2" type="ORF">GCM10009663_50950</name>
</gene>
<keyword evidence="1" id="KW-1133">Transmembrane helix</keyword>
<dbReference type="Proteomes" id="UP001499987">
    <property type="component" value="Unassembled WGS sequence"/>
</dbReference>
<keyword evidence="1" id="KW-0812">Transmembrane</keyword>
<sequence>MPIPPGRSSRGTITPVPYPLALALTLLVEVPLYTAALAGLGRVRPARAALAGAAVNGLTHPVLWWSLRHAAAGPAAAYWTAFALAEASVCAVEAVLAGLLTAGRAAPAVRPDARTGTVRLPGPLLAAASLTANASSVLVGMLAAR</sequence>
<proteinExistence type="predicted"/>
<feature type="transmembrane region" description="Helical" evidence="1">
    <location>
        <begin position="48"/>
        <end position="67"/>
    </location>
</feature>
<evidence type="ECO:0000313" key="2">
    <source>
        <dbReference type="EMBL" id="GAA1102154.1"/>
    </source>
</evidence>
<keyword evidence="3" id="KW-1185">Reference proteome</keyword>
<name>A0ABN1TTY7_9ACTN</name>
<evidence type="ECO:0000256" key="1">
    <source>
        <dbReference type="SAM" id="Phobius"/>
    </source>
</evidence>
<accession>A0ABN1TTY7</accession>